<keyword evidence="2" id="KW-0812">Transmembrane</keyword>
<accession>A0A6N7KSS2</accession>
<feature type="region of interest" description="Disordered" evidence="1">
    <location>
        <begin position="398"/>
        <end position="420"/>
    </location>
</feature>
<evidence type="ECO:0000313" key="3">
    <source>
        <dbReference type="EMBL" id="MQS13388.1"/>
    </source>
</evidence>
<evidence type="ECO:0000313" key="4">
    <source>
        <dbReference type="Proteomes" id="UP000450000"/>
    </source>
</evidence>
<evidence type="ECO:0008006" key="5">
    <source>
        <dbReference type="Google" id="ProtNLM"/>
    </source>
</evidence>
<feature type="region of interest" description="Disordered" evidence="1">
    <location>
        <begin position="319"/>
        <end position="385"/>
    </location>
</feature>
<protein>
    <recommendedName>
        <fullName evidence="5">DUF4232 domain-containing protein</fullName>
    </recommendedName>
</protein>
<evidence type="ECO:0000256" key="1">
    <source>
        <dbReference type="SAM" id="MobiDB-lite"/>
    </source>
</evidence>
<gene>
    <name evidence="3" type="ORF">F7Q99_14175</name>
</gene>
<comment type="caution">
    <text evidence="3">The sequence shown here is derived from an EMBL/GenBank/DDBJ whole genome shotgun (WGS) entry which is preliminary data.</text>
</comment>
<dbReference type="Proteomes" id="UP000450000">
    <property type="component" value="Unassembled WGS sequence"/>
</dbReference>
<feature type="transmembrane region" description="Helical" evidence="2">
    <location>
        <begin position="86"/>
        <end position="104"/>
    </location>
</feature>
<reference evidence="3 4" key="1">
    <citation type="submission" date="2019-09" db="EMBL/GenBank/DDBJ databases">
        <title>Genome Sequences of Streptomyces kaniharaensis ATCC 21070.</title>
        <authorList>
            <person name="Zhu W."/>
            <person name="De Crecy-Lagard V."/>
            <person name="Richards N.G."/>
        </authorList>
    </citation>
    <scope>NUCLEOTIDE SEQUENCE [LARGE SCALE GENOMIC DNA]</scope>
    <source>
        <strain evidence="3 4">SF-557</strain>
    </source>
</reference>
<dbReference type="AlphaFoldDB" id="A0A6N7KSS2"/>
<organism evidence="3 4">
    <name type="scientific">Streptomyces kaniharaensis</name>
    <dbReference type="NCBI Taxonomy" id="212423"/>
    <lineage>
        <taxon>Bacteria</taxon>
        <taxon>Bacillati</taxon>
        <taxon>Actinomycetota</taxon>
        <taxon>Actinomycetes</taxon>
        <taxon>Kitasatosporales</taxon>
        <taxon>Streptomycetaceae</taxon>
        <taxon>Streptomyces</taxon>
    </lineage>
</organism>
<name>A0A6N7KSS2_9ACTN</name>
<keyword evidence="4" id="KW-1185">Reference proteome</keyword>
<keyword evidence="2" id="KW-0472">Membrane</keyword>
<proteinExistence type="predicted"/>
<dbReference type="EMBL" id="WBOF01000001">
    <property type="protein sequence ID" value="MQS13388.1"/>
    <property type="molecule type" value="Genomic_DNA"/>
</dbReference>
<sequence length="420" mass="39983">MADGAGKCNAGRGTEDGRSARADLTADLTADLAADLTADLAVGLTADELTLRDLMHRSVAEIQPDPGGLPRIRTAVPRRRAARRGAWTGAAALAVAVAIALPALHTGDRLGLSGGPGSPHANDPAATSPTGTVPDGSTAVGVSPHPDPGGPGGTGQPSGTAGASPSATAGSVQVVGGATTAAAASSSGDDLIVPLCTRGDLGQGGAHVGPADAGGRIYGWFAVTNVSGRSCRLGGPGAVAVTAVTGTDRSRIRVTDHTAGDPATGLPVADTDPPVLAPQGGYRVPFAWIPDPVCPATGPGTATAAPTGQSLANPAAFTTDAPAATGAPATGAAAAPTSNAQPSASPTAGPTSAPSPTATPTQNPTTPTPPSATIAHTPAPGSPTAATAVLPGACAGTVYRGGVQASGGPAQQASGTPSAG</sequence>
<keyword evidence="2" id="KW-1133">Transmembrane helix</keyword>
<feature type="compositionally biased region" description="Polar residues" evidence="1">
    <location>
        <begin position="409"/>
        <end position="420"/>
    </location>
</feature>
<feature type="compositionally biased region" description="Low complexity" evidence="1">
    <location>
        <begin position="157"/>
        <end position="168"/>
    </location>
</feature>
<evidence type="ECO:0000256" key="2">
    <source>
        <dbReference type="SAM" id="Phobius"/>
    </source>
</evidence>
<feature type="region of interest" description="Disordered" evidence="1">
    <location>
        <begin position="110"/>
        <end position="168"/>
    </location>
</feature>
<dbReference type="RefSeq" id="WP_153461637.1">
    <property type="nucleotide sequence ID" value="NZ_WBOF01000001.1"/>
</dbReference>
<dbReference type="OrthoDB" id="3872225at2"/>